<dbReference type="GO" id="GO:0003725">
    <property type="term" value="F:double-stranded RNA binding"/>
    <property type="evidence" value="ECO:0007669"/>
    <property type="project" value="TreeGrafter"/>
</dbReference>
<dbReference type="GO" id="GO:0008033">
    <property type="term" value="P:tRNA processing"/>
    <property type="evidence" value="ECO:0007669"/>
    <property type="project" value="UniProtKB-KW"/>
</dbReference>
<evidence type="ECO:0000256" key="3">
    <source>
        <dbReference type="ARBA" id="ARBA00010183"/>
    </source>
</evidence>
<evidence type="ECO:0000259" key="16">
    <source>
        <dbReference type="PROSITE" id="PS50137"/>
    </source>
</evidence>
<evidence type="ECO:0000256" key="1">
    <source>
        <dbReference type="ARBA" id="ARBA00000109"/>
    </source>
</evidence>
<dbReference type="GO" id="GO:0046872">
    <property type="term" value="F:metal ion binding"/>
    <property type="evidence" value="ECO:0007669"/>
    <property type="project" value="UniProtKB-KW"/>
</dbReference>
<dbReference type="InterPro" id="IPR000999">
    <property type="entry name" value="RNase_III_dom"/>
</dbReference>
<dbReference type="PANTHER" id="PTHR11207:SF0">
    <property type="entry name" value="RIBONUCLEASE 3"/>
    <property type="match status" value="1"/>
</dbReference>
<dbReference type="InterPro" id="IPR014720">
    <property type="entry name" value="dsRBD_dom"/>
</dbReference>
<protein>
    <recommendedName>
        <fullName evidence="15">Ribonuclease 3</fullName>
        <ecNumber evidence="15">3.1.26.3</ecNumber>
    </recommendedName>
    <alternativeName>
        <fullName evidence="15">Ribonuclease III</fullName>
        <shortName evidence="15">RNase III</shortName>
    </alternativeName>
</protein>
<keyword evidence="6 15" id="KW-0698">rRNA processing</keyword>
<keyword evidence="7 15" id="KW-0507">mRNA processing</keyword>
<dbReference type="GO" id="GO:0005737">
    <property type="term" value="C:cytoplasm"/>
    <property type="evidence" value="ECO:0007669"/>
    <property type="project" value="UniProtKB-SubCell"/>
</dbReference>
<keyword evidence="11 15" id="KW-0255">Endonuclease</keyword>
<evidence type="ECO:0000256" key="5">
    <source>
        <dbReference type="ARBA" id="ARBA00022490"/>
    </source>
</evidence>
<evidence type="ECO:0000256" key="7">
    <source>
        <dbReference type="ARBA" id="ARBA00022664"/>
    </source>
</evidence>
<dbReference type="EC" id="3.1.26.3" evidence="15"/>
<name>A0A1G1VF31_9BACT</name>
<evidence type="ECO:0000256" key="15">
    <source>
        <dbReference type="HAMAP-Rule" id="MF_00104"/>
    </source>
</evidence>
<dbReference type="FunFam" id="1.10.1520.10:FF:000001">
    <property type="entry name" value="Ribonuclease 3"/>
    <property type="match status" value="1"/>
</dbReference>
<feature type="binding site" evidence="15">
    <location>
        <position position="122"/>
    </location>
    <ligand>
        <name>Mg(2+)</name>
        <dbReference type="ChEBI" id="CHEBI:18420"/>
    </ligand>
</feature>
<dbReference type="GO" id="GO:0019843">
    <property type="term" value="F:rRNA binding"/>
    <property type="evidence" value="ECO:0007669"/>
    <property type="project" value="UniProtKB-KW"/>
</dbReference>
<keyword evidence="12 15" id="KW-0378">Hydrolase</keyword>
<feature type="binding site" evidence="15">
    <location>
        <position position="49"/>
    </location>
    <ligand>
        <name>Mg(2+)</name>
        <dbReference type="ChEBI" id="CHEBI:18420"/>
    </ligand>
</feature>
<keyword evidence="9 15" id="KW-0540">Nuclease</keyword>
<comment type="function">
    <text evidence="15">Digests double-stranded RNA. Involved in the processing of primary rRNA transcript to yield the immediate precursors to the large and small rRNAs (23S and 16S). Processes some mRNAs, and tRNAs when they are encoded in the rRNA operon. Processes pre-crRNA and tracrRNA of type II CRISPR loci if present in the organism.</text>
</comment>
<proteinExistence type="inferred from homology"/>
<dbReference type="Gene3D" id="3.30.160.20">
    <property type="match status" value="1"/>
</dbReference>
<dbReference type="PROSITE" id="PS00517">
    <property type="entry name" value="RNASE_3_1"/>
    <property type="match status" value="1"/>
</dbReference>
<feature type="binding site" evidence="15">
    <location>
        <position position="125"/>
    </location>
    <ligand>
        <name>Mg(2+)</name>
        <dbReference type="ChEBI" id="CHEBI:18420"/>
    </ligand>
</feature>
<evidence type="ECO:0000256" key="2">
    <source>
        <dbReference type="ARBA" id="ARBA00004496"/>
    </source>
</evidence>
<dbReference type="GO" id="GO:0010468">
    <property type="term" value="P:regulation of gene expression"/>
    <property type="evidence" value="ECO:0007669"/>
    <property type="project" value="TreeGrafter"/>
</dbReference>
<comment type="subunit">
    <text evidence="4 15">Homodimer.</text>
</comment>
<dbReference type="InterPro" id="IPR036389">
    <property type="entry name" value="RNase_III_sf"/>
</dbReference>
<evidence type="ECO:0000256" key="8">
    <source>
        <dbReference type="ARBA" id="ARBA00022694"/>
    </source>
</evidence>
<dbReference type="SMART" id="SM00535">
    <property type="entry name" value="RIBOc"/>
    <property type="match status" value="1"/>
</dbReference>
<feature type="active site" evidence="15">
    <location>
        <position position="53"/>
    </location>
</feature>
<keyword evidence="10 15" id="KW-0479">Metal-binding</keyword>
<evidence type="ECO:0000256" key="14">
    <source>
        <dbReference type="ARBA" id="ARBA00022884"/>
    </source>
</evidence>
<keyword evidence="14 15" id="KW-0694">RNA-binding</keyword>
<evidence type="ECO:0000256" key="13">
    <source>
        <dbReference type="ARBA" id="ARBA00022842"/>
    </source>
</evidence>
<dbReference type="SUPFAM" id="SSF69065">
    <property type="entry name" value="RNase III domain-like"/>
    <property type="match status" value="1"/>
</dbReference>
<keyword evidence="8 15" id="KW-0819">tRNA processing</keyword>
<dbReference type="CDD" id="cd10845">
    <property type="entry name" value="DSRM_RNAse_III_family"/>
    <property type="match status" value="1"/>
</dbReference>
<dbReference type="SUPFAM" id="SSF54768">
    <property type="entry name" value="dsRNA-binding domain-like"/>
    <property type="match status" value="1"/>
</dbReference>
<comment type="subcellular location">
    <subcellularLocation>
        <location evidence="2 15">Cytoplasm</location>
    </subcellularLocation>
</comment>
<evidence type="ECO:0000256" key="12">
    <source>
        <dbReference type="ARBA" id="ARBA00022801"/>
    </source>
</evidence>
<dbReference type="InterPro" id="IPR011907">
    <property type="entry name" value="RNase_III"/>
</dbReference>
<evidence type="ECO:0000256" key="6">
    <source>
        <dbReference type="ARBA" id="ARBA00022552"/>
    </source>
</evidence>
<evidence type="ECO:0000259" key="17">
    <source>
        <dbReference type="PROSITE" id="PS50142"/>
    </source>
</evidence>
<dbReference type="Pfam" id="PF14622">
    <property type="entry name" value="Ribonucleas_3_3"/>
    <property type="match status" value="1"/>
</dbReference>
<dbReference type="FunFam" id="3.30.160.20:FF:000003">
    <property type="entry name" value="Ribonuclease 3"/>
    <property type="match status" value="1"/>
</dbReference>
<dbReference type="PROSITE" id="PS50137">
    <property type="entry name" value="DS_RBD"/>
    <property type="match status" value="1"/>
</dbReference>
<comment type="cofactor">
    <cofactor evidence="15">
        <name>Mg(2+)</name>
        <dbReference type="ChEBI" id="CHEBI:18420"/>
    </cofactor>
</comment>
<dbReference type="HAMAP" id="MF_00104">
    <property type="entry name" value="RNase_III"/>
    <property type="match status" value="1"/>
</dbReference>
<dbReference type="GO" id="GO:0006364">
    <property type="term" value="P:rRNA processing"/>
    <property type="evidence" value="ECO:0007669"/>
    <property type="project" value="UniProtKB-UniRule"/>
</dbReference>
<dbReference type="GO" id="GO:0004525">
    <property type="term" value="F:ribonuclease III activity"/>
    <property type="evidence" value="ECO:0007669"/>
    <property type="project" value="UniProtKB-UniRule"/>
</dbReference>
<evidence type="ECO:0000256" key="4">
    <source>
        <dbReference type="ARBA" id="ARBA00011738"/>
    </source>
</evidence>
<dbReference type="PROSITE" id="PS50142">
    <property type="entry name" value="RNASE_3_2"/>
    <property type="match status" value="1"/>
</dbReference>
<evidence type="ECO:0000313" key="18">
    <source>
        <dbReference type="EMBL" id="OGY14025.1"/>
    </source>
</evidence>
<keyword evidence="15" id="KW-0699">rRNA-binding</keyword>
<sequence>MLKQKDKEKSVENKLNVVFKDKGVLHRALLHRSFLNENPEELESNERLEFLGDAILEFIVSEHLYERFPSEDEGHLTALRSKLVNTTSLATVATELGLGESLYLSRGEEKSGGRQNTGLLANTTEAIIGAIYLDQGLESTKKFVFDYITRKVPQVVQKSLKDAKSLLQEYVQASGFAAPVYRTVSETGPDHAKNFLVEVIVGKNPFAQGSGLSKQVAAQNAAEEALAKWKKEPH</sequence>
<dbReference type="CDD" id="cd00593">
    <property type="entry name" value="RIBOc"/>
    <property type="match status" value="1"/>
</dbReference>
<evidence type="ECO:0000256" key="11">
    <source>
        <dbReference type="ARBA" id="ARBA00022759"/>
    </source>
</evidence>
<dbReference type="GO" id="GO:0006397">
    <property type="term" value="P:mRNA processing"/>
    <property type="evidence" value="ECO:0007669"/>
    <property type="project" value="UniProtKB-UniRule"/>
</dbReference>
<dbReference type="GO" id="GO:0042802">
    <property type="term" value="F:identical protein binding"/>
    <property type="evidence" value="ECO:0007669"/>
    <property type="project" value="UniProtKB-ARBA"/>
</dbReference>
<dbReference type="Gene3D" id="1.10.1520.10">
    <property type="entry name" value="Ribonuclease III domain"/>
    <property type="match status" value="1"/>
</dbReference>
<reference evidence="18 19" key="1">
    <citation type="journal article" date="2016" name="Nat. Commun.">
        <title>Thousands of microbial genomes shed light on interconnected biogeochemical processes in an aquifer system.</title>
        <authorList>
            <person name="Anantharaman K."/>
            <person name="Brown C.T."/>
            <person name="Hug L.A."/>
            <person name="Sharon I."/>
            <person name="Castelle C.J."/>
            <person name="Probst A.J."/>
            <person name="Thomas B.C."/>
            <person name="Singh A."/>
            <person name="Wilkins M.J."/>
            <person name="Karaoz U."/>
            <person name="Brodie E.L."/>
            <person name="Williams K.H."/>
            <person name="Hubbard S.S."/>
            <person name="Banfield J.F."/>
        </authorList>
    </citation>
    <scope>NUCLEOTIDE SEQUENCE [LARGE SCALE GENOMIC DNA]</scope>
</reference>
<dbReference type="SMART" id="SM00358">
    <property type="entry name" value="DSRM"/>
    <property type="match status" value="1"/>
</dbReference>
<dbReference type="PANTHER" id="PTHR11207">
    <property type="entry name" value="RIBONUCLEASE III"/>
    <property type="match status" value="1"/>
</dbReference>
<evidence type="ECO:0000313" key="19">
    <source>
        <dbReference type="Proteomes" id="UP000178659"/>
    </source>
</evidence>
<dbReference type="NCBIfam" id="TIGR02191">
    <property type="entry name" value="RNaseIII"/>
    <property type="match status" value="1"/>
</dbReference>
<organism evidence="18 19">
    <name type="scientific">Candidatus Blackburnbacteria bacterium RIFCSPLOWO2_01_FULL_40_20</name>
    <dbReference type="NCBI Taxonomy" id="1797519"/>
    <lineage>
        <taxon>Bacteria</taxon>
        <taxon>Candidatus Blackburniibacteriota</taxon>
    </lineage>
</organism>
<feature type="domain" description="DRBM" evidence="16">
    <location>
        <begin position="162"/>
        <end position="231"/>
    </location>
</feature>
<comment type="catalytic activity">
    <reaction evidence="1 15">
        <text>Endonucleolytic cleavage to 5'-phosphomonoester.</text>
        <dbReference type="EC" id="3.1.26.3"/>
    </reaction>
</comment>
<evidence type="ECO:0000256" key="10">
    <source>
        <dbReference type="ARBA" id="ARBA00022723"/>
    </source>
</evidence>
<dbReference type="AlphaFoldDB" id="A0A1G1VF31"/>
<evidence type="ECO:0000256" key="9">
    <source>
        <dbReference type="ARBA" id="ARBA00022722"/>
    </source>
</evidence>
<keyword evidence="13 15" id="KW-0460">Magnesium</keyword>
<comment type="similarity">
    <text evidence="3">Belongs to the ribonuclease III family.</text>
</comment>
<dbReference type="Proteomes" id="UP000178659">
    <property type="component" value="Unassembled WGS sequence"/>
</dbReference>
<feature type="domain" description="RNase III" evidence="17">
    <location>
        <begin position="8"/>
        <end position="136"/>
    </location>
</feature>
<accession>A0A1G1VF31</accession>
<gene>
    <name evidence="15" type="primary">rnc</name>
    <name evidence="18" type="ORF">A3A77_03450</name>
</gene>
<feature type="active site" evidence="15">
    <location>
        <position position="125"/>
    </location>
</feature>
<comment type="caution">
    <text evidence="18">The sequence shown here is derived from an EMBL/GenBank/DDBJ whole genome shotgun (WGS) entry which is preliminary data.</text>
</comment>
<dbReference type="EMBL" id="MHCC01000004">
    <property type="protein sequence ID" value="OGY14025.1"/>
    <property type="molecule type" value="Genomic_DNA"/>
</dbReference>
<dbReference type="Pfam" id="PF00035">
    <property type="entry name" value="dsrm"/>
    <property type="match status" value="1"/>
</dbReference>
<keyword evidence="5 15" id="KW-0963">Cytoplasm</keyword>